<reference evidence="3" key="1">
    <citation type="submission" date="2016-04" db="EMBL/GenBank/DDBJ databases">
        <authorList>
            <person name="Guldener U."/>
            <person name="Guldener U."/>
        </authorList>
    </citation>
    <scope>NUCLEOTIDE SEQUENCE [LARGE SCALE GENOMIC DNA]</scope>
    <source>
        <strain evidence="3">UB2112</strain>
    </source>
</reference>
<dbReference type="EMBL" id="LT558126">
    <property type="protein sequence ID" value="SAM83299.1"/>
    <property type="molecule type" value="Genomic_DNA"/>
</dbReference>
<organism evidence="2 3">
    <name type="scientific">Ustilago bromivora</name>
    <dbReference type="NCBI Taxonomy" id="307758"/>
    <lineage>
        <taxon>Eukaryota</taxon>
        <taxon>Fungi</taxon>
        <taxon>Dikarya</taxon>
        <taxon>Basidiomycota</taxon>
        <taxon>Ustilaginomycotina</taxon>
        <taxon>Ustilaginomycetes</taxon>
        <taxon>Ustilaginales</taxon>
        <taxon>Ustilaginaceae</taxon>
        <taxon>Ustilago</taxon>
    </lineage>
</organism>
<evidence type="ECO:0000313" key="3">
    <source>
        <dbReference type="Proteomes" id="UP000179920"/>
    </source>
</evidence>
<accession>A0A1K0HFK7</accession>
<dbReference type="Proteomes" id="UP000179920">
    <property type="component" value="Chromosome X"/>
</dbReference>
<proteinExistence type="predicted"/>
<feature type="region of interest" description="Disordered" evidence="1">
    <location>
        <begin position="123"/>
        <end position="146"/>
    </location>
</feature>
<gene>
    <name evidence="2" type="ORF">UBRO_20291</name>
</gene>
<protein>
    <submittedName>
        <fullName evidence="2">Uncharacterized protein</fullName>
    </submittedName>
</protein>
<sequence>MSSSGRTNIVPRGGVGDEPAVPEMVEGSDGEVLTIGCRAIDVALEAVGVPVAKTLDGVYVGAKAGSPCGGTTAEGVASRKRGALFQIGRDQRGERRLVGRAGGGKTRVGAEPESAAEMRTRLESAAETKRNSVGGAKPESAAETVAPREVGAGEGGARRCGAGNTWTVGSAGAEGQMGLFQIDGVIGPAQKISDLH</sequence>
<name>A0A1K0HFK7_9BASI</name>
<dbReference type="AlphaFoldDB" id="A0A1K0HFK7"/>
<evidence type="ECO:0000313" key="2">
    <source>
        <dbReference type="EMBL" id="SAM83299.1"/>
    </source>
</evidence>
<feature type="region of interest" description="Disordered" evidence="1">
    <location>
        <begin position="1"/>
        <end position="21"/>
    </location>
</feature>
<dbReference type="OrthoDB" id="10559634at2759"/>
<evidence type="ECO:0000256" key="1">
    <source>
        <dbReference type="SAM" id="MobiDB-lite"/>
    </source>
</evidence>